<dbReference type="InterPro" id="IPR043131">
    <property type="entry name" value="BCAT-like_N"/>
</dbReference>
<dbReference type="PANTHER" id="PTHR42743">
    <property type="entry name" value="AMINO-ACID AMINOTRANSFERASE"/>
    <property type="match status" value="1"/>
</dbReference>
<keyword evidence="11 17" id="KW-0100">Branched-chain amino acid biosynthesis</keyword>
<accession>A0ABP8H930</accession>
<dbReference type="Proteomes" id="UP001500975">
    <property type="component" value="Unassembled WGS sequence"/>
</dbReference>
<evidence type="ECO:0000256" key="8">
    <source>
        <dbReference type="ARBA" id="ARBA00022605"/>
    </source>
</evidence>
<dbReference type="CDD" id="cd01557">
    <property type="entry name" value="BCAT_beta_family"/>
    <property type="match status" value="1"/>
</dbReference>
<evidence type="ECO:0000256" key="15">
    <source>
        <dbReference type="RuleBase" id="RU004106"/>
    </source>
</evidence>
<comment type="catalytic activity">
    <reaction evidence="12 17">
        <text>L-valine + 2-oxoglutarate = 3-methyl-2-oxobutanoate + L-glutamate</text>
        <dbReference type="Rhea" id="RHEA:24813"/>
        <dbReference type="ChEBI" id="CHEBI:11851"/>
        <dbReference type="ChEBI" id="CHEBI:16810"/>
        <dbReference type="ChEBI" id="CHEBI:29985"/>
        <dbReference type="ChEBI" id="CHEBI:57762"/>
        <dbReference type="EC" id="2.6.1.42"/>
    </reaction>
</comment>
<evidence type="ECO:0000256" key="16">
    <source>
        <dbReference type="RuleBase" id="RU004516"/>
    </source>
</evidence>
<dbReference type="EMBL" id="BAABGJ010000010">
    <property type="protein sequence ID" value="GAA4335855.1"/>
    <property type="molecule type" value="Genomic_DNA"/>
</dbReference>
<dbReference type="EC" id="2.6.1.42" evidence="17"/>
<dbReference type="InterPro" id="IPR036038">
    <property type="entry name" value="Aminotransferase-like"/>
</dbReference>
<evidence type="ECO:0000313" key="19">
    <source>
        <dbReference type="Proteomes" id="UP001500975"/>
    </source>
</evidence>
<dbReference type="InterPro" id="IPR018300">
    <property type="entry name" value="Aminotrans_IV_CS"/>
</dbReference>
<dbReference type="NCBIfam" id="TIGR01122">
    <property type="entry name" value="ilvE_I"/>
    <property type="match status" value="1"/>
</dbReference>
<evidence type="ECO:0000256" key="5">
    <source>
        <dbReference type="ARBA" id="ARBA00005072"/>
    </source>
</evidence>
<gene>
    <name evidence="17" type="primary">ilvE</name>
    <name evidence="18" type="ORF">GCM10023165_12560</name>
</gene>
<evidence type="ECO:0000256" key="14">
    <source>
        <dbReference type="ARBA" id="ARBA00049229"/>
    </source>
</evidence>
<evidence type="ECO:0000256" key="7">
    <source>
        <dbReference type="ARBA" id="ARBA00022576"/>
    </source>
</evidence>
<evidence type="ECO:0000256" key="9">
    <source>
        <dbReference type="ARBA" id="ARBA00022679"/>
    </source>
</evidence>
<proteinExistence type="inferred from homology"/>
<comment type="cofactor">
    <cofactor evidence="1 16">
        <name>pyridoxal 5'-phosphate</name>
        <dbReference type="ChEBI" id="CHEBI:597326"/>
    </cofactor>
</comment>
<dbReference type="InterPro" id="IPR043132">
    <property type="entry name" value="BCAT-like_C"/>
</dbReference>
<dbReference type="PROSITE" id="PS00770">
    <property type="entry name" value="AA_TRANSFER_CLASS_4"/>
    <property type="match status" value="1"/>
</dbReference>
<comment type="pathway">
    <text evidence="3 17">Amino-acid biosynthesis; L-isoleucine biosynthesis; L-isoleucine from 2-oxobutanoate: step 4/4.</text>
</comment>
<dbReference type="Pfam" id="PF01063">
    <property type="entry name" value="Aminotran_4"/>
    <property type="match status" value="1"/>
</dbReference>
<comment type="function">
    <text evidence="2 17">Acts on leucine, isoleucine and valine.</text>
</comment>
<evidence type="ECO:0000256" key="1">
    <source>
        <dbReference type="ARBA" id="ARBA00001933"/>
    </source>
</evidence>
<evidence type="ECO:0000256" key="3">
    <source>
        <dbReference type="ARBA" id="ARBA00004824"/>
    </source>
</evidence>
<comment type="pathway">
    <text evidence="4 17">Amino-acid biosynthesis; L-valine biosynthesis; L-valine from pyruvate: step 4/4.</text>
</comment>
<dbReference type="InterPro" id="IPR050571">
    <property type="entry name" value="Class-IV_PLP-Dep_Aminotrnsfr"/>
</dbReference>
<evidence type="ECO:0000256" key="13">
    <source>
        <dbReference type="ARBA" id="ARBA00048798"/>
    </source>
</evidence>
<name>A0ABP8H930_9BURK</name>
<dbReference type="NCBIfam" id="NF005146">
    <property type="entry name" value="PRK06606.1"/>
    <property type="match status" value="1"/>
</dbReference>
<keyword evidence="8 17" id="KW-0028">Amino-acid biosynthesis</keyword>
<sequence length="312" mass="34545">MSALPPALDDRDGKIWMDGDLVEWREAKIHVLSHTLHYGCGAFEGVRAYKTDGGTAIFRLAEHTERLFNSAKILRMKIPFSPEQLNEAQKQVVRANKLESCYLRPLVWIGSEKLGVSPKGNRIHAMVAAWAWGAYLGDEGLKRGIRVKTSSYTRHHVNITMTQAKAVSNYSNSILANMEAVDDGYDEALLLDAAGFVSEGAGENIFVVKNGVVYTPDLSAGALNGITRNTILHICKDLGIEVVQKRITRDEVYIAEEAFFTGTAAEVTPIRELDRIEIGQGSRGPVTEKIQSAFFDIVNGRNPKYAHWLTKV</sequence>
<dbReference type="PANTHER" id="PTHR42743:SF11">
    <property type="entry name" value="AMINODEOXYCHORISMATE LYASE"/>
    <property type="match status" value="1"/>
</dbReference>
<evidence type="ECO:0000256" key="17">
    <source>
        <dbReference type="RuleBase" id="RU364094"/>
    </source>
</evidence>
<comment type="similarity">
    <text evidence="6 15">Belongs to the class-IV pyridoxal-phosphate-dependent aminotransferase family.</text>
</comment>
<comment type="catalytic activity">
    <reaction evidence="13 17">
        <text>L-isoleucine + 2-oxoglutarate = (S)-3-methyl-2-oxopentanoate + L-glutamate</text>
        <dbReference type="Rhea" id="RHEA:24801"/>
        <dbReference type="ChEBI" id="CHEBI:16810"/>
        <dbReference type="ChEBI" id="CHEBI:29985"/>
        <dbReference type="ChEBI" id="CHEBI:35146"/>
        <dbReference type="ChEBI" id="CHEBI:58045"/>
        <dbReference type="EC" id="2.6.1.42"/>
    </reaction>
</comment>
<evidence type="ECO:0000256" key="10">
    <source>
        <dbReference type="ARBA" id="ARBA00022898"/>
    </source>
</evidence>
<keyword evidence="9 17" id="KW-0808">Transferase</keyword>
<comment type="pathway">
    <text evidence="5 17">Amino-acid biosynthesis; L-leucine biosynthesis; L-leucine from 3-methyl-2-oxobutanoate: step 4/4.</text>
</comment>
<keyword evidence="19" id="KW-1185">Reference proteome</keyword>
<organism evidence="18 19">
    <name type="scientific">Variovorax defluvii</name>
    <dbReference type="NCBI Taxonomy" id="913761"/>
    <lineage>
        <taxon>Bacteria</taxon>
        <taxon>Pseudomonadati</taxon>
        <taxon>Pseudomonadota</taxon>
        <taxon>Betaproteobacteria</taxon>
        <taxon>Burkholderiales</taxon>
        <taxon>Comamonadaceae</taxon>
        <taxon>Variovorax</taxon>
    </lineage>
</organism>
<comment type="caution">
    <text evidence="18">The sequence shown here is derived from an EMBL/GenBank/DDBJ whole genome shotgun (WGS) entry which is preliminary data.</text>
</comment>
<evidence type="ECO:0000256" key="6">
    <source>
        <dbReference type="ARBA" id="ARBA00009320"/>
    </source>
</evidence>
<dbReference type="InterPro" id="IPR001544">
    <property type="entry name" value="Aminotrans_IV"/>
</dbReference>
<protein>
    <recommendedName>
        <fullName evidence="17">Branched-chain-amino-acid aminotransferase</fullName>
        <shortName evidence="17">BCAT</shortName>
        <ecNumber evidence="17">2.6.1.42</ecNumber>
    </recommendedName>
</protein>
<dbReference type="Gene3D" id="3.20.10.10">
    <property type="entry name" value="D-amino Acid Aminotransferase, subunit A, domain 2"/>
    <property type="match status" value="1"/>
</dbReference>
<keyword evidence="7 17" id="KW-0032">Aminotransferase</keyword>
<dbReference type="SUPFAM" id="SSF56752">
    <property type="entry name" value="D-aminoacid aminotransferase-like PLP-dependent enzymes"/>
    <property type="match status" value="1"/>
</dbReference>
<keyword evidence="10 16" id="KW-0663">Pyridoxal phosphate</keyword>
<evidence type="ECO:0000256" key="4">
    <source>
        <dbReference type="ARBA" id="ARBA00004931"/>
    </source>
</evidence>
<comment type="catalytic activity">
    <reaction evidence="14 17">
        <text>L-leucine + 2-oxoglutarate = 4-methyl-2-oxopentanoate + L-glutamate</text>
        <dbReference type="Rhea" id="RHEA:18321"/>
        <dbReference type="ChEBI" id="CHEBI:16810"/>
        <dbReference type="ChEBI" id="CHEBI:17865"/>
        <dbReference type="ChEBI" id="CHEBI:29985"/>
        <dbReference type="ChEBI" id="CHEBI:57427"/>
        <dbReference type="EC" id="2.6.1.42"/>
    </reaction>
</comment>
<evidence type="ECO:0000256" key="12">
    <source>
        <dbReference type="ARBA" id="ARBA00048212"/>
    </source>
</evidence>
<evidence type="ECO:0000256" key="11">
    <source>
        <dbReference type="ARBA" id="ARBA00023304"/>
    </source>
</evidence>
<evidence type="ECO:0000256" key="2">
    <source>
        <dbReference type="ARBA" id="ARBA00003109"/>
    </source>
</evidence>
<reference evidence="19" key="1">
    <citation type="journal article" date="2019" name="Int. J. Syst. Evol. Microbiol.">
        <title>The Global Catalogue of Microorganisms (GCM) 10K type strain sequencing project: providing services to taxonomists for standard genome sequencing and annotation.</title>
        <authorList>
            <consortium name="The Broad Institute Genomics Platform"/>
            <consortium name="The Broad Institute Genome Sequencing Center for Infectious Disease"/>
            <person name="Wu L."/>
            <person name="Ma J."/>
        </authorList>
    </citation>
    <scope>NUCLEOTIDE SEQUENCE [LARGE SCALE GENOMIC DNA]</scope>
    <source>
        <strain evidence="19">JCM 17804</strain>
    </source>
</reference>
<dbReference type="InterPro" id="IPR033939">
    <property type="entry name" value="BCAT_family"/>
</dbReference>
<dbReference type="Gene3D" id="3.30.470.10">
    <property type="match status" value="1"/>
</dbReference>
<dbReference type="InterPro" id="IPR005785">
    <property type="entry name" value="B_amino_transI"/>
</dbReference>
<dbReference type="RefSeq" id="WP_345536626.1">
    <property type="nucleotide sequence ID" value="NZ_BAABGJ010000010.1"/>
</dbReference>
<evidence type="ECO:0000313" key="18">
    <source>
        <dbReference type="EMBL" id="GAA4335855.1"/>
    </source>
</evidence>